<reference evidence="3 4" key="1">
    <citation type="submission" date="2019-08" db="EMBL/GenBank/DDBJ databases">
        <title>Bacillus genomes from the desert of Cuatro Cienegas, Coahuila.</title>
        <authorList>
            <person name="Olmedo-Alvarez G."/>
        </authorList>
    </citation>
    <scope>NUCLEOTIDE SEQUENCE [LARGE SCALE GENOMIC DNA]</scope>
    <source>
        <strain evidence="3 4">CH128b_4D</strain>
    </source>
</reference>
<keyword evidence="1" id="KW-0472">Membrane</keyword>
<dbReference type="InterPro" id="IPR035965">
    <property type="entry name" value="PAS-like_dom_sf"/>
</dbReference>
<dbReference type="PANTHER" id="PTHR45138:SF9">
    <property type="entry name" value="DIGUANYLATE CYCLASE DGCM-RELATED"/>
    <property type="match status" value="1"/>
</dbReference>
<dbReference type="InterPro" id="IPR029787">
    <property type="entry name" value="Nucleotide_cyclase"/>
</dbReference>
<dbReference type="GO" id="GO:1902201">
    <property type="term" value="P:negative regulation of bacterial-type flagellum-dependent cell motility"/>
    <property type="evidence" value="ECO:0007669"/>
    <property type="project" value="TreeGrafter"/>
</dbReference>
<dbReference type="SMART" id="SM00267">
    <property type="entry name" value="GGDEF"/>
    <property type="match status" value="1"/>
</dbReference>
<dbReference type="Gene3D" id="3.30.450.20">
    <property type="entry name" value="PAS domain"/>
    <property type="match status" value="1"/>
</dbReference>
<proteinExistence type="predicted"/>
<dbReference type="InterPro" id="IPR031621">
    <property type="entry name" value="HisKA_7TM"/>
</dbReference>
<dbReference type="FunFam" id="3.30.70.270:FF:000001">
    <property type="entry name" value="Diguanylate cyclase domain protein"/>
    <property type="match status" value="1"/>
</dbReference>
<dbReference type="Pfam" id="PF16927">
    <property type="entry name" value="HisKA_7TM"/>
    <property type="match status" value="1"/>
</dbReference>
<feature type="domain" description="GGDEF" evidence="2">
    <location>
        <begin position="384"/>
        <end position="518"/>
    </location>
</feature>
<dbReference type="CDD" id="cd01949">
    <property type="entry name" value="GGDEF"/>
    <property type="match status" value="1"/>
</dbReference>
<dbReference type="Pfam" id="PF08448">
    <property type="entry name" value="PAS_4"/>
    <property type="match status" value="1"/>
</dbReference>
<evidence type="ECO:0000259" key="2">
    <source>
        <dbReference type="PROSITE" id="PS50887"/>
    </source>
</evidence>
<dbReference type="PANTHER" id="PTHR45138">
    <property type="entry name" value="REGULATORY COMPONENTS OF SENSORY TRANSDUCTION SYSTEM"/>
    <property type="match status" value="1"/>
</dbReference>
<dbReference type="SUPFAM" id="SSF55785">
    <property type="entry name" value="PYP-like sensor domain (PAS domain)"/>
    <property type="match status" value="1"/>
</dbReference>
<keyword evidence="1" id="KW-1133">Transmembrane helix</keyword>
<dbReference type="InterPro" id="IPR013656">
    <property type="entry name" value="PAS_4"/>
</dbReference>
<organism evidence="3 4">
    <name type="scientific">Rossellomorea vietnamensis</name>
    <dbReference type="NCBI Taxonomy" id="218284"/>
    <lineage>
        <taxon>Bacteria</taxon>
        <taxon>Bacillati</taxon>
        <taxon>Bacillota</taxon>
        <taxon>Bacilli</taxon>
        <taxon>Bacillales</taxon>
        <taxon>Bacillaceae</taxon>
        <taxon>Rossellomorea</taxon>
    </lineage>
</organism>
<dbReference type="EMBL" id="VTEG01000009">
    <property type="protein sequence ID" value="TYR98730.1"/>
    <property type="molecule type" value="Genomic_DNA"/>
</dbReference>
<feature type="transmembrane region" description="Helical" evidence="1">
    <location>
        <begin position="71"/>
        <end position="92"/>
    </location>
</feature>
<dbReference type="RefSeq" id="WP_148954252.1">
    <property type="nucleotide sequence ID" value="NZ_VTEG01000009.1"/>
</dbReference>
<evidence type="ECO:0000256" key="1">
    <source>
        <dbReference type="SAM" id="Phobius"/>
    </source>
</evidence>
<dbReference type="GO" id="GO:0005886">
    <property type="term" value="C:plasma membrane"/>
    <property type="evidence" value="ECO:0007669"/>
    <property type="project" value="TreeGrafter"/>
</dbReference>
<dbReference type="GO" id="GO:0043709">
    <property type="term" value="P:cell adhesion involved in single-species biofilm formation"/>
    <property type="evidence" value="ECO:0007669"/>
    <property type="project" value="TreeGrafter"/>
</dbReference>
<feature type="transmembrane region" description="Helical" evidence="1">
    <location>
        <begin position="6"/>
        <end position="27"/>
    </location>
</feature>
<feature type="transmembrane region" description="Helical" evidence="1">
    <location>
        <begin position="146"/>
        <end position="166"/>
    </location>
</feature>
<evidence type="ECO:0000313" key="3">
    <source>
        <dbReference type="EMBL" id="TYR98730.1"/>
    </source>
</evidence>
<dbReference type="SUPFAM" id="SSF55073">
    <property type="entry name" value="Nucleotide cyclase"/>
    <property type="match status" value="1"/>
</dbReference>
<feature type="transmembrane region" description="Helical" evidence="1">
    <location>
        <begin position="39"/>
        <end position="59"/>
    </location>
</feature>
<dbReference type="InterPro" id="IPR050469">
    <property type="entry name" value="Diguanylate_Cyclase"/>
</dbReference>
<dbReference type="InterPro" id="IPR043128">
    <property type="entry name" value="Rev_trsase/Diguanyl_cyclase"/>
</dbReference>
<feature type="transmembrane region" description="Helical" evidence="1">
    <location>
        <begin position="178"/>
        <end position="199"/>
    </location>
</feature>
<keyword evidence="1" id="KW-0812">Transmembrane</keyword>
<dbReference type="PROSITE" id="PS50887">
    <property type="entry name" value="GGDEF"/>
    <property type="match status" value="1"/>
</dbReference>
<dbReference type="Pfam" id="PF00990">
    <property type="entry name" value="GGDEF"/>
    <property type="match status" value="1"/>
</dbReference>
<dbReference type="Proteomes" id="UP000325182">
    <property type="component" value="Unassembled WGS sequence"/>
</dbReference>
<comment type="caution">
    <text evidence="3">The sequence shown here is derived from an EMBL/GenBank/DDBJ whole genome shotgun (WGS) entry which is preliminary data.</text>
</comment>
<dbReference type="NCBIfam" id="TIGR00254">
    <property type="entry name" value="GGDEF"/>
    <property type="match status" value="1"/>
</dbReference>
<protein>
    <submittedName>
        <fullName evidence="3">Diguanylate cyclase</fullName>
    </submittedName>
</protein>
<evidence type="ECO:0000313" key="4">
    <source>
        <dbReference type="Proteomes" id="UP000325182"/>
    </source>
</evidence>
<name>A0A5D4MCQ4_9BACI</name>
<dbReference type="GO" id="GO:0052621">
    <property type="term" value="F:diguanylate cyclase activity"/>
    <property type="evidence" value="ECO:0007669"/>
    <property type="project" value="TreeGrafter"/>
</dbReference>
<gene>
    <name evidence="3" type="ORF">FZC84_13515</name>
</gene>
<dbReference type="InterPro" id="IPR000160">
    <property type="entry name" value="GGDEF_dom"/>
</dbReference>
<dbReference type="AlphaFoldDB" id="A0A5D4MCQ4"/>
<accession>A0A5D4MCQ4</accession>
<dbReference type="Gene3D" id="3.30.70.270">
    <property type="match status" value="1"/>
</dbReference>
<sequence>MNSELTAYITLICTSSVLSLYLCIFVYARRLHYKNIAPLFILHTLCTFIYCVGSAFVLLSTTLPEIKFWTAVLYAGMPFSPALGLMFILRYLGMKLTAIRWAALLAIPFISLIMVATNDVHHLHYRVFEIDAELGPPFILQEIGQWYMIHGLYTFGCLFAALLLLLSRWKETANAYRPQLLSLIIGQLVPIITAFIYLVGLTPSGIDPVPMVLWVTSLCYFWSISSSRMFTLMPIAKDAIFQSINDGVVVLDESHRLIEFNQASKRMFPGLSKSMLGMEFTKIWGAISVDDFPYKSAGGSSIQEFRFTVDGSPEHTYQVRISKLHQAHQHNGLLIIFTDITEVTRLQLKLEHLAYHDELTQVYNRRAFFQHCNPEFEEAKTESSPFTVILMDIDYFKRVNDTYGHTTGDQLLAHVVNICQTQLKKGELFARYGGEEFVLGLKGYSSLEAKSLAERIRLNLETKPLKIKDIYIKATMSFGVAEAAKAREETLVDLLNRADKALYSAKAEGRNRVLIDEEEEIYHMN</sequence>
<feature type="transmembrane region" description="Helical" evidence="1">
    <location>
        <begin position="99"/>
        <end position="117"/>
    </location>
</feature>